<gene>
    <name evidence="2" type="ORF">NDU88_003887</name>
</gene>
<evidence type="ECO:0000256" key="1">
    <source>
        <dbReference type="SAM" id="MobiDB-lite"/>
    </source>
</evidence>
<sequence>MVLTIAGSFRQAQQEDPTLKNAWQQALYPDGRSLLPTEASGGRRSGDGCRSGSEPNVALKKLKRKGARLCSGTNNARHGDESEPAACD</sequence>
<accession>A0AAV7NHZ0</accession>
<feature type="region of interest" description="Disordered" evidence="1">
    <location>
        <begin position="31"/>
        <end position="88"/>
    </location>
</feature>
<keyword evidence="3" id="KW-1185">Reference proteome</keyword>
<proteinExistence type="predicted"/>
<feature type="compositionally biased region" description="Polar residues" evidence="1">
    <location>
        <begin position="10"/>
        <end position="20"/>
    </location>
</feature>
<evidence type="ECO:0000313" key="2">
    <source>
        <dbReference type="EMBL" id="KAJ1115665.1"/>
    </source>
</evidence>
<dbReference type="AlphaFoldDB" id="A0AAV7NHZ0"/>
<feature type="region of interest" description="Disordered" evidence="1">
    <location>
        <begin position="1"/>
        <end position="20"/>
    </location>
</feature>
<protein>
    <submittedName>
        <fullName evidence="2">Uncharacterized protein</fullName>
    </submittedName>
</protein>
<dbReference type="EMBL" id="JANPWB010000012">
    <property type="protein sequence ID" value="KAJ1115665.1"/>
    <property type="molecule type" value="Genomic_DNA"/>
</dbReference>
<name>A0AAV7NHZ0_PLEWA</name>
<organism evidence="2 3">
    <name type="scientific">Pleurodeles waltl</name>
    <name type="common">Iberian ribbed newt</name>
    <dbReference type="NCBI Taxonomy" id="8319"/>
    <lineage>
        <taxon>Eukaryota</taxon>
        <taxon>Metazoa</taxon>
        <taxon>Chordata</taxon>
        <taxon>Craniata</taxon>
        <taxon>Vertebrata</taxon>
        <taxon>Euteleostomi</taxon>
        <taxon>Amphibia</taxon>
        <taxon>Batrachia</taxon>
        <taxon>Caudata</taxon>
        <taxon>Salamandroidea</taxon>
        <taxon>Salamandridae</taxon>
        <taxon>Pleurodelinae</taxon>
        <taxon>Pleurodeles</taxon>
    </lineage>
</organism>
<comment type="caution">
    <text evidence="2">The sequence shown here is derived from an EMBL/GenBank/DDBJ whole genome shotgun (WGS) entry which is preliminary data.</text>
</comment>
<evidence type="ECO:0000313" key="3">
    <source>
        <dbReference type="Proteomes" id="UP001066276"/>
    </source>
</evidence>
<dbReference type="Proteomes" id="UP001066276">
    <property type="component" value="Chromosome 8"/>
</dbReference>
<reference evidence="2" key="1">
    <citation type="journal article" date="2022" name="bioRxiv">
        <title>Sequencing and chromosome-scale assembly of the giantPleurodeles waltlgenome.</title>
        <authorList>
            <person name="Brown T."/>
            <person name="Elewa A."/>
            <person name="Iarovenko S."/>
            <person name="Subramanian E."/>
            <person name="Araus A.J."/>
            <person name="Petzold A."/>
            <person name="Susuki M."/>
            <person name="Suzuki K.-i.T."/>
            <person name="Hayashi T."/>
            <person name="Toyoda A."/>
            <person name="Oliveira C."/>
            <person name="Osipova E."/>
            <person name="Leigh N.D."/>
            <person name="Simon A."/>
            <person name="Yun M.H."/>
        </authorList>
    </citation>
    <scope>NUCLEOTIDE SEQUENCE</scope>
    <source>
        <strain evidence="2">20211129_DDA</strain>
        <tissue evidence="2">Liver</tissue>
    </source>
</reference>